<dbReference type="InterPro" id="IPR054828">
    <property type="entry name" value="Vit_B12_bind_prot"/>
</dbReference>
<evidence type="ECO:0000256" key="1">
    <source>
        <dbReference type="ARBA" id="ARBA00008814"/>
    </source>
</evidence>
<evidence type="ECO:0000256" key="3">
    <source>
        <dbReference type="SAM" id="Coils"/>
    </source>
</evidence>
<comment type="similarity">
    <text evidence="1">Belongs to the bacterial solute-binding protein 8 family.</text>
</comment>
<dbReference type="SUPFAM" id="SSF53807">
    <property type="entry name" value="Helical backbone' metal receptor"/>
    <property type="match status" value="1"/>
</dbReference>
<dbReference type="FunFam" id="3.40.50.1980:FF:000035">
    <property type="entry name" value="Iron ABC transporter substrate-binding protein"/>
    <property type="match status" value="1"/>
</dbReference>
<feature type="coiled-coil region" evidence="3">
    <location>
        <begin position="177"/>
        <end position="204"/>
    </location>
</feature>
<keyword evidence="6" id="KW-1185">Reference proteome</keyword>
<evidence type="ECO:0000259" key="4">
    <source>
        <dbReference type="PROSITE" id="PS50983"/>
    </source>
</evidence>
<dbReference type="PANTHER" id="PTHR30535">
    <property type="entry name" value="VITAMIN B12-BINDING PROTEIN"/>
    <property type="match status" value="1"/>
</dbReference>
<dbReference type="NCBIfam" id="NF038402">
    <property type="entry name" value="TroA_like"/>
    <property type="match status" value="1"/>
</dbReference>
<sequence>MKPLKHYLLLVVFLLTFGLVVGCGNENVSNKQTEQDTKQETKTEEAAFPVTLTDGLGEKVTIEAEPKKIVSLIPSNTEIAYELGLGEKIVGVSDFDNYPEDVKNKEKIGDLMNPNIEKIISLQPDLVLAHASGENQQKEGWQQLKDAGITVLVVPNAKKFEDVYKSIELIGKATGTAKKAEEIIKNMKTKLADIQEKAKAIKEEEKVTVWVEVSPVPELYTAGKGTFIHDMLEMISAKNAAGDQEGWPMYTEEKAVALNPDVIVTTYGYYVQNAAEQVMARPAWKDVPAVKNKRVYDIHSDLVDRPGPRLVEGVEELAKAVYPEVFK</sequence>
<dbReference type="RefSeq" id="WP_111644072.1">
    <property type="nucleotide sequence ID" value="NZ_QLMH01000002.1"/>
</dbReference>
<evidence type="ECO:0000313" key="5">
    <source>
        <dbReference type="EMBL" id="RAK22217.1"/>
    </source>
</evidence>
<reference evidence="5 6" key="1">
    <citation type="submission" date="2018-06" db="EMBL/GenBank/DDBJ databases">
        <title>Genomic Encyclopedia of Type Strains, Phase III (KMG-III): the genomes of soil and plant-associated and newly described type strains.</title>
        <authorList>
            <person name="Whitman W."/>
        </authorList>
    </citation>
    <scope>NUCLEOTIDE SEQUENCE [LARGE SCALE GENOMIC DNA]</scope>
    <source>
        <strain evidence="5 6">CGMCC 1.8979</strain>
    </source>
</reference>
<dbReference type="PROSITE" id="PS51257">
    <property type="entry name" value="PROKAR_LIPOPROTEIN"/>
    <property type="match status" value="1"/>
</dbReference>
<dbReference type="Gene3D" id="3.40.50.1980">
    <property type="entry name" value="Nitrogenase molybdenum iron protein domain"/>
    <property type="match status" value="2"/>
</dbReference>
<proteinExistence type="inferred from homology"/>
<dbReference type="Pfam" id="PF01497">
    <property type="entry name" value="Peripla_BP_2"/>
    <property type="match status" value="1"/>
</dbReference>
<dbReference type="EMBL" id="QLMH01000002">
    <property type="protein sequence ID" value="RAK22217.1"/>
    <property type="molecule type" value="Genomic_DNA"/>
</dbReference>
<gene>
    <name evidence="5" type="ORF">B0I26_102206</name>
</gene>
<evidence type="ECO:0000256" key="2">
    <source>
        <dbReference type="ARBA" id="ARBA00022729"/>
    </source>
</evidence>
<dbReference type="InterPro" id="IPR002491">
    <property type="entry name" value="ABC_transptr_periplasmic_BD"/>
</dbReference>
<dbReference type="OrthoDB" id="9816357at2"/>
<accession>A0A327YPN7</accession>
<keyword evidence="3" id="KW-0175">Coiled coil</keyword>
<evidence type="ECO:0000313" key="6">
    <source>
        <dbReference type="Proteomes" id="UP000248555"/>
    </source>
</evidence>
<feature type="domain" description="Fe/B12 periplasmic-binding" evidence="4">
    <location>
        <begin position="68"/>
        <end position="325"/>
    </location>
</feature>
<keyword evidence="2" id="KW-0732">Signal</keyword>
<dbReference type="GO" id="GO:0071281">
    <property type="term" value="P:cellular response to iron ion"/>
    <property type="evidence" value="ECO:0007669"/>
    <property type="project" value="TreeGrafter"/>
</dbReference>
<dbReference type="AlphaFoldDB" id="A0A327YPN7"/>
<dbReference type="PANTHER" id="PTHR30535:SF34">
    <property type="entry name" value="MOLYBDATE-BINDING PROTEIN MOLA"/>
    <property type="match status" value="1"/>
</dbReference>
<dbReference type="InterPro" id="IPR050902">
    <property type="entry name" value="ABC_Transporter_SBP"/>
</dbReference>
<protein>
    <submittedName>
        <fullName evidence="5">Iron complex transport system substrate-binding protein</fullName>
    </submittedName>
</protein>
<dbReference type="Proteomes" id="UP000248555">
    <property type="component" value="Unassembled WGS sequence"/>
</dbReference>
<organism evidence="5 6">
    <name type="scientific">Paranoxybacillus vitaminiphilus</name>
    <dbReference type="NCBI Taxonomy" id="581036"/>
    <lineage>
        <taxon>Bacteria</taxon>
        <taxon>Bacillati</taxon>
        <taxon>Bacillota</taxon>
        <taxon>Bacilli</taxon>
        <taxon>Bacillales</taxon>
        <taxon>Anoxybacillaceae</taxon>
        <taxon>Paranoxybacillus</taxon>
    </lineage>
</organism>
<name>A0A327YPN7_9BACL</name>
<comment type="caution">
    <text evidence="5">The sequence shown here is derived from an EMBL/GenBank/DDBJ whole genome shotgun (WGS) entry which is preliminary data.</text>
</comment>
<dbReference type="PROSITE" id="PS50983">
    <property type="entry name" value="FE_B12_PBP"/>
    <property type="match status" value="1"/>
</dbReference>
<dbReference type="CDD" id="cd01143">
    <property type="entry name" value="YvrC"/>
    <property type="match status" value="1"/>
</dbReference>